<feature type="transmembrane region" description="Helical" evidence="6">
    <location>
        <begin position="266"/>
        <end position="290"/>
    </location>
</feature>
<dbReference type="Pfam" id="PF01943">
    <property type="entry name" value="Polysacc_synt"/>
    <property type="match status" value="1"/>
</dbReference>
<feature type="transmembrane region" description="Helical" evidence="6">
    <location>
        <begin position="375"/>
        <end position="395"/>
    </location>
</feature>
<reference evidence="8 10" key="2">
    <citation type="submission" date="2018-06" db="EMBL/GenBank/DDBJ databases">
        <authorList>
            <consortium name="Pathogen Informatics"/>
            <person name="Doyle S."/>
        </authorList>
    </citation>
    <scope>NUCLEOTIDE SEQUENCE [LARGE SCALE GENOMIC DNA]</scope>
    <source>
        <strain evidence="8 10">NCTC12858</strain>
    </source>
</reference>
<dbReference type="PANTHER" id="PTHR30250">
    <property type="entry name" value="PST FAMILY PREDICTED COLANIC ACID TRANSPORTER"/>
    <property type="match status" value="1"/>
</dbReference>
<evidence type="ECO:0000313" key="10">
    <source>
        <dbReference type="Proteomes" id="UP000249300"/>
    </source>
</evidence>
<evidence type="ECO:0000256" key="2">
    <source>
        <dbReference type="ARBA" id="ARBA00022475"/>
    </source>
</evidence>
<organism evidence="7 9">
    <name type="scientific">Porphyromonas crevioricanis</name>
    <dbReference type="NCBI Taxonomy" id="393921"/>
    <lineage>
        <taxon>Bacteria</taxon>
        <taxon>Pseudomonadati</taxon>
        <taxon>Bacteroidota</taxon>
        <taxon>Bacteroidia</taxon>
        <taxon>Bacteroidales</taxon>
        <taxon>Porphyromonadaceae</taxon>
        <taxon>Porphyromonas</taxon>
    </lineage>
</organism>
<feature type="transmembrane region" description="Helical" evidence="6">
    <location>
        <begin position="434"/>
        <end position="451"/>
    </location>
</feature>
<feature type="transmembrane region" description="Helical" evidence="6">
    <location>
        <begin position="401"/>
        <end position="422"/>
    </location>
</feature>
<evidence type="ECO:0000256" key="3">
    <source>
        <dbReference type="ARBA" id="ARBA00022692"/>
    </source>
</evidence>
<keyword evidence="3 6" id="KW-0812">Transmembrane</keyword>
<dbReference type="EMBL" id="JQJC01000020">
    <property type="protein sequence ID" value="KGN94150.1"/>
    <property type="molecule type" value="Genomic_DNA"/>
</dbReference>
<dbReference type="GO" id="GO:0005886">
    <property type="term" value="C:plasma membrane"/>
    <property type="evidence" value="ECO:0007669"/>
    <property type="project" value="UniProtKB-SubCell"/>
</dbReference>
<evidence type="ECO:0000256" key="4">
    <source>
        <dbReference type="ARBA" id="ARBA00022989"/>
    </source>
</evidence>
<feature type="transmembrane region" description="Helical" evidence="6">
    <location>
        <begin position="12"/>
        <end position="29"/>
    </location>
</feature>
<feature type="transmembrane region" description="Helical" evidence="6">
    <location>
        <begin position="311"/>
        <end position="330"/>
    </location>
</feature>
<keyword evidence="5 6" id="KW-0472">Membrane</keyword>
<feature type="transmembrane region" description="Helical" evidence="6">
    <location>
        <begin position="49"/>
        <end position="71"/>
    </location>
</feature>
<evidence type="ECO:0000256" key="5">
    <source>
        <dbReference type="ARBA" id="ARBA00023136"/>
    </source>
</evidence>
<feature type="transmembrane region" description="Helical" evidence="6">
    <location>
        <begin position="194"/>
        <end position="215"/>
    </location>
</feature>
<dbReference type="KEGG" id="pcre:NCTC12858_01844"/>
<keyword evidence="4 6" id="KW-1133">Transmembrane helix</keyword>
<evidence type="ECO:0000313" key="7">
    <source>
        <dbReference type="EMBL" id="KGN94150.1"/>
    </source>
</evidence>
<dbReference type="STRING" id="393921.HQ45_03855"/>
<reference evidence="7 9" key="1">
    <citation type="submission" date="2014-08" db="EMBL/GenBank/DDBJ databases">
        <title>Porphyromonas crevioricanis strain:COT-253_OH1447 Genome sequencing.</title>
        <authorList>
            <person name="Wallis C."/>
            <person name="Deusch O."/>
            <person name="O'Flynn C."/>
            <person name="Davis I."/>
            <person name="Jospin G."/>
            <person name="Darling A.E."/>
            <person name="Coil D.A."/>
            <person name="Alexiev A."/>
            <person name="Horsfall A."/>
            <person name="Kirkwood N."/>
            <person name="Harris S."/>
            <person name="Eisen J.A."/>
        </authorList>
    </citation>
    <scope>NUCLEOTIDE SEQUENCE [LARGE SCALE GENOMIC DNA]</scope>
    <source>
        <strain evidence="9">COT-253 OH1447</strain>
        <strain evidence="7">COT-253_OH1447</strain>
    </source>
</reference>
<evidence type="ECO:0000256" key="6">
    <source>
        <dbReference type="SAM" id="Phobius"/>
    </source>
</evidence>
<keyword evidence="2" id="KW-1003">Cell membrane</keyword>
<accession>A0A0A2FVP7</accession>
<dbReference type="EMBL" id="LS483447">
    <property type="protein sequence ID" value="SQH73963.1"/>
    <property type="molecule type" value="Genomic_DNA"/>
</dbReference>
<feature type="transmembrane region" description="Helical" evidence="6">
    <location>
        <begin position="342"/>
        <end position="363"/>
    </location>
</feature>
<gene>
    <name evidence="7" type="ORF">HQ38_06340</name>
    <name evidence="8" type="ORF">NCTC12858_01844</name>
</gene>
<name>A0A0A2FVP7_9PORP</name>
<dbReference type="InterPro" id="IPR002797">
    <property type="entry name" value="Polysacc_synth"/>
</dbReference>
<dbReference type="AlphaFoldDB" id="A0A0A2FVP7"/>
<dbReference type="eggNOG" id="COG2244">
    <property type="taxonomic scope" value="Bacteria"/>
</dbReference>
<feature type="transmembrane region" description="Helical" evidence="6">
    <location>
        <begin position="153"/>
        <end position="174"/>
    </location>
</feature>
<dbReference type="Proteomes" id="UP000030136">
    <property type="component" value="Unassembled WGS sequence"/>
</dbReference>
<comment type="subcellular location">
    <subcellularLocation>
        <location evidence="1">Cell membrane</location>
        <topology evidence="1">Multi-pass membrane protein</topology>
    </subcellularLocation>
</comment>
<keyword evidence="10" id="KW-1185">Reference proteome</keyword>
<sequence length="506" mass="57793">MATIRSLVKDTAVYGLSSIAGRFLNWMLVPMYTRVLSTTAEYGIVTNLYAWTALLLIILTYGMETAFFRYMNKDDDPRSVYSTTLWSLGSTSSLFVLVGLLFIGPISTALGYPDRWDCVAMLIVIVAMDAFMAIPFAYLRYANRPWRFAALKFTFIGLNIGLNLFFLLLCPWLLRVAPSLLDWWYEPSYQVGYIFVSNLIASGIVLLLSLPYCRTGFAFRKDLLRRMLGYAFPILLLGIAGNFNKVADKILFPLILTNRAEADAQLGIYGACFKIAVVMVMCTQAFRYAYEPFIFNKKKGEDERERKAYAEVMKYYIIFTLFVFLGVTAYMDLLKNFVAQSYHGGLAVVPWVMIGEIFFGIYFNISTWYKVTDRTYWGAIFSLLGCLITVLIIVWGVPRYGFMACAWASVVSNGTMMLASYAVGRHYYRVPYQLGNAGLYALLSIAFFSAMQGIEYVFSYRPVWAMLLNTIFLLLFLLVFVYRDLDPSLLPSRLSRSLPRFNNRKR</sequence>
<evidence type="ECO:0000313" key="8">
    <source>
        <dbReference type="EMBL" id="SQH73963.1"/>
    </source>
</evidence>
<feature type="transmembrane region" description="Helical" evidence="6">
    <location>
        <begin position="463"/>
        <end position="482"/>
    </location>
</feature>
<proteinExistence type="predicted"/>
<evidence type="ECO:0000256" key="1">
    <source>
        <dbReference type="ARBA" id="ARBA00004651"/>
    </source>
</evidence>
<evidence type="ECO:0000313" key="9">
    <source>
        <dbReference type="Proteomes" id="UP000030136"/>
    </source>
</evidence>
<feature type="transmembrane region" description="Helical" evidence="6">
    <location>
        <begin position="119"/>
        <end position="141"/>
    </location>
</feature>
<feature type="transmembrane region" description="Helical" evidence="6">
    <location>
        <begin position="227"/>
        <end position="246"/>
    </location>
</feature>
<feature type="transmembrane region" description="Helical" evidence="6">
    <location>
        <begin position="83"/>
        <end position="107"/>
    </location>
</feature>
<dbReference type="InterPro" id="IPR050833">
    <property type="entry name" value="Poly_Biosynth_Transport"/>
</dbReference>
<dbReference type="Proteomes" id="UP000249300">
    <property type="component" value="Chromosome 1"/>
</dbReference>
<dbReference type="PANTHER" id="PTHR30250:SF11">
    <property type="entry name" value="O-ANTIGEN TRANSPORTER-RELATED"/>
    <property type="match status" value="1"/>
</dbReference>
<dbReference type="RefSeq" id="WP_023936290.1">
    <property type="nucleotide sequence ID" value="NZ_FUXH01000003.1"/>
</dbReference>
<dbReference type="OrthoDB" id="9814608at2"/>
<protein>
    <submittedName>
        <fullName evidence="7">Polysaccharide biosynthesis protein</fullName>
    </submittedName>
</protein>